<gene>
    <name evidence="1" type="ORF">BST28_18605</name>
</gene>
<dbReference type="AlphaFoldDB" id="A0A1X0DY68"/>
<organism evidence="1 2">
    <name type="scientific">Mycolicibacter kumamotonensis</name>
    <dbReference type="NCBI Taxonomy" id="354243"/>
    <lineage>
        <taxon>Bacteria</taxon>
        <taxon>Bacillati</taxon>
        <taxon>Actinomycetota</taxon>
        <taxon>Actinomycetes</taxon>
        <taxon>Mycobacteriales</taxon>
        <taxon>Mycobacteriaceae</taxon>
        <taxon>Mycolicibacter</taxon>
    </lineage>
</organism>
<sequence length="68" mass="7994">MTDSVSHVYANLQDTIARMALKLDEIRRLHRRFEIDGEAYCAHCPDYRNEDSAPWPCETMRIIERVAL</sequence>
<dbReference type="Proteomes" id="UP000192713">
    <property type="component" value="Unassembled WGS sequence"/>
</dbReference>
<dbReference type="EMBL" id="MVHU01000034">
    <property type="protein sequence ID" value="ORA77277.1"/>
    <property type="molecule type" value="Genomic_DNA"/>
</dbReference>
<accession>A0A1X0DY68</accession>
<name>A0A1X0DY68_9MYCO</name>
<evidence type="ECO:0000313" key="2">
    <source>
        <dbReference type="Proteomes" id="UP000192713"/>
    </source>
</evidence>
<evidence type="ECO:0000313" key="1">
    <source>
        <dbReference type="EMBL" id="ORA77277.1"/>
    </source>
</evidence>
<comment type="caution">
    <text evidence="1">The sequence shown here is derived from an EMBL/GenBank/DDBJ whole genome shotgun (WGS) entry which is preliminary data.</text>
</comment>
<protein>
    <submittedName>
        <fullName evidence="1">Uncharacterized protein</fullName>
    </submittedName>
</protein>
<reference evidence="1 2" key="1">
    <citation type="submission" date="2017-02" db="EMBL/GenBank/DDBJ databases">
        <title>The new phylogeny of genus Mycobacterium.</title>
        <authorList>
            <person name="Tortoli E."/>
            <person name="Trovato A."/>
            <person name="Cirillo D.M."/>
        </authorList>
    </citation>
    <scope>NUCLEOTIDE SEQUENCE [LARGE SCALE GENOMIC DNA]</scope>
    <source>
        <strain evidence="1 2">DSM 45093</strain>
    </source>
</reference>
<proteinExistence type="predicted"/>
<dbReference type="RefSeq" id="WP_083082264.1">
    <property type="nucleotide sequence ID" value="NZ_MVHU01000034.1"/>
</dbReference>